<feature type="binding site" evidence="5 8">
    <location>
        <position position="267"/>
    </location>
    <ligand>
        <name>Ni(2+)</name>
        <dbReference type="ChEBI" id="CHEBI:49786"/>
        <label>2</label>
    </ligand>
</feature>
<dbReference type="PROSITE" id="PS00145">
    <property type="entry name" value="UREASE_2"/>
    <property type="match status" value="1"/>
</dbReference>
<dbReference type="KEGG" id="pay:PAU_02379"/>
<evidence type="ECO:0000256" key="5">
    <source>
        <dbReference type="HAMAP-Rule" id="MF_01953"/>
    </source>
</evidence>
<evidence type="ECO:0000256" key="11">
    <source>
        <dbReference type="RuleBase" id="RU000510"/>
    </source>
</evidence>
<dbReference type="Pfam" id="PF01979">
    <property type="entry name" value="Amidohydro_1"/>
    <property type="match status" value="1"/>
</dbReference>
<comment type="catalytic activity">
    <reaction evidence="5 11">
        <text>urea + 2 H2O + H(+) = hydrogencarbonate + 2 NH4(+)</text>
        <dbReference type="Rhea" id="RHEA:20557"/>
        <dbReference type="ChEBI" id="CHEBI:15377"/>
        <dbReference type="ChEBI" id="CHEBI:15378"/>
        <dbReference type="ChEBI" id="CHEBI:16199"/>
        <dbReference type="ChEBI" id="CHEBI:17544"/>
        <dbReference type="ChEBI" id="CHEBI:28938"/>
        <dbReference type="EC" id="3.5.1.5"/>
    </reaction>
</comment>
<dbReference type="EC" id="3.5.1.5" evidence="5 6"/>
<comment type="subcellular location">
    <subcellularLocation>
        <location evidence="5 10">Cytoplasm</location>
    </subcellularLocation>
</comment>
<dbReference type="Pfam" id="PF00449">
    <property type="entry name" value="Urease_alpha"/>
    <property type="match status" value="1"/>
</dbReference>
<comment type="PTM">
    <text evidence="5">Carboxylation allows a single lysine to coordinate two nickel ions.</text>
</comment>
<dbReference type="STRING" id="291112.PAU_02379"/>
<evidence type="ECO:0000256" key="1">
    <source>
        <dbReference type="ARBA" id="ARBA00004897"/>
    </source>
</evidence>
<name>C7BLM4_PHOAA</name>
<dbReference type="InterPro" id="IPR032466">
    <property type="entry name" value="Metal_Hydrolase"/>
</dbReference>
<feature type="domain" description="Urease" evidence="13">
    <location>
        <begin position="150"/>
        <end position="588"/>
    </location>
</feature>
<gene>
    <name evidence="5 14" type="primary">ureC</name>
    <name evidence="14" type="ordered locus">PAU_02379</name>
</gene>
<dbReference type="GO" id="GO:0016151">
    <property type="term" value="F:nickel cation binding"/>
    <property type="evidence" value="ECO:0007669"/>
    <property type="project" value="UniProtKB-UniRule"/>
</dbReference>
<accession>C7BLM4</accession>
<dbReference type="InterPro" id="IPR005848">
    <property type="entry name" value="Urease_asu"/>
</dbReference>
<keyword evidence="3 5" id="KW-0479">Metal-binding</keyword>
<comment type="similarity">
    <text evidence="5 12">Belongs to the metallo-dependent hydrolases superfamily. Urease alpha subunit family.</text>
</comment>
<dbReference type="eggNOG" id="COG0804">
    <property type="taxonomic scope" value="Bacteria"/>
</dbReference>
<dbReference type="PROSITE" id="PS01120">
    <property type="entry name" value="UREASE_1"/>
    <property type="match status" value="1"/>
</dbReference>
<dbReference type="GO" id="GO:0009039">
    <property type="term" value="F:urease activity"/>
    <property type="evidence" value="ECO:0007669"/>
    <property type="project" value="UniProtKB-UniRule"/>
</dbReference>
<feature type="binding site" description="via carbamate group" evidence="5 8">
    <location>
        <position position="238"/>
    </location>
    <ligand>
        <name>Ni(2+)</name>
        <dbReference type="ChEBI" id="CHEBI:49786"/>
        <label>2</label>
    </ligand>
</feature>
<dbReference type="HAMAP" id="MF_01953">
    <property type="entry name" value="Urease_alpha"/>
    <property type="match status" value="1"/>
</dbReference>
<dbReference type="MEROPS" id="M38.982"/>
<feature type="binding site" evidence="5 8">
    <location>
        <position position="157"/>
    </location>
    <ligand>
        <name>Ni(2+)</name>
        <dbReference type="ChEBI" id="CHEBI:49786"/>
        <label>1</label>
    </ligand>
</feature>
<dbReference type="PANTHER" id="PTHR43440">
    <property type="entry name" value="UREASE"/>
    <property type="match status" value="1"/>
</dbReference>
<evidence type="ECO:0000259" key="13">
    <source>
        <dbReference type="PROSITE" id="PS51368"/>
    </source>
</evidence>
<evidence type="ECO:0000256" key="12">
    <source>
        <dbReference type="RuleBase" id="RU004158"/>
    </source>
</evidence>
<comment type="cofactor">
    <cofactor evidence="5 8 11">
        <name>Ni cation</name>
        <dbReference type="ChEBI" id="CHEBI:25516"/>
    </cofactor>
    <text evidence="5 8 11">Binds 2 nickel ions per subunit.</text>
</comment>
<dbReference type="PRINTS" id="PR01752">
    <property type="entry name" value="UREASE"/>
</dbReference>
<comment type="PTM">
    <text evidence="7">Carbamylation allows a single lysine to coordinate two nickel ions.</text>
</comment>
<organism evidence="14 15">
    <name type="scientific">Photorhabdus asymbiotica subsp. asymbiotica (strain ATCC 43949 / 3105-77)</name>
    <name type="common">Xenorhabdus luminescens (strain 2)</name>
    <dbReference type="NCBI Taxonomy" id="553480"/>
    <lineage>
        <taxon>Bacteria</taxon>
        <taxon>Pseudomonadati</taxon>
        <taxon>Pseudomonadota</taxon>
        <taxon>Gammaproteobacteria</taxon>
        <taxon>Enterobacterales</taxon>
        <taxon>Morganellaceae</taxon>
        <taxon>Photorhabdus</taxon>
    </lineage>
</organism>
<keyword evidence="2 5" id="KW-0533">Nickel</keyword>
<dbReference type="PROSITE" id="PS51368">
    <property type="entry name" value="UREASE_3"/>
    <property type="match status" value="1"/>
</dbReference>
<dbReference type="SUPFAM" id="SSF51338">
    <property type="entry name" value="Composite domain of metallo-dependent hydrolases"/>
    <property type="match status" value="2"/>
</dbReference>
<dbReference type="InterPro" id="IPR011059">
    <property type="entry name" value="Metal-dep_hydrolase_composite"/>
</dbReference>
<feature type="active site" description="Proton donor" evidence="5 9">
    <location>
        <position position="341"/>
    </location>
</feature>
<proteinExistence type="inferred from homology"/>
<evidence type="ECO:0000256" key="9">
    <source>
        <dbReference type="PIRSR" id="PIRSR611612-52"/>
    </source>
</evidence>
<evidence type="ECO:0000256" key="4">
    <source>
        <dbReference type="ARBA" id="ARBA00022801"/>
    </source>
</evidence>
<evidence type="ECO:0000256" key="3">
    <source>
        <dbReference type="ARBA" id="ARBA00022723"/>
    </source>
</evidence>
<dbReference type="InterPro" id="IPR029754">
    <property type="entry name" value="Urease_Ni-bd"/>
</dbReference>
<dbReference type="UniPathway" id="UPA00258">
    <property type="reaction ID" value="UER00370"/>
</dbReference>
<feature type="binding site" evidence="5 8">
    <location>
        <position position="155"/>
    </location>
    <ligand>
        <name>Ni(2+)</name>
        <dbReference type="ChEBI" id="CHEBI:49786"/>
        <label>1</label>
    </ligand>
</feature>
<dbReference type="InterPro" id="IPR050112">
    <property type="entry name" value="Urease_alpha_subunit"/>
</dbReference>
<dbReference type="SUPFAM" id="SSF51556">
    <property type="entry name" value="Metallo-dependent hydrolases"/>
    <property type="match status" value="1"/>
</dbReference>
<evidence type="ECO:0000256" key="7">
    <source>
        <dbReference type="PIRSR" id="PIRSR611612-50"/>
    </source>
</evidence>
<evidence type="ECO:0000256" key="2">
    <source>
        <dbReference type="ARBA" id="ARBA00022596"/>
    </source>
</evidence>
<dbReference type="Proteomes" id="UP000002747">
    <property type="component" value="Chromosome"/>
</dbReference>
<sequence>MNNFKIGRKFFEQRNKTMPTISRQEYVGLFGPTIGDKIRLGDTNLFVEIEKDLRGYGDESVYGGGKSLRDGMGADNRMTSANVLDLVITNVTILDARQGVIKADVGIKDGRIVGIGKSGNPSMMNGVTPGMVVGVSTDAISGEHLILTAAGIDTHIHFISPQQAEHALSNGVTTFFGGGVGPTDGTNGTTITAGPWHIHRMLRAFESLPVNVGILGKGHAAVAMPLVEQIKAGVAGLKVHEDWGATNSALRHALRVADEMDIQVAVHTDSLNEGGYVEDTIDAFEGRTIHTFHTEGAGGGHAPDIIKVASQMNVLPSSTNPTLPYGINSQAELFDMIMVCHNLNPNVPADVAFSESRVRSETIAAENVLHDMGVLSMFSSDSQAMGRVGENWLRVMQTAHAMKAARGKLPEDAAGNDNFRVLRYVAKITINPAIAQGISHVLGSVEVGKMADLVLWEPRFFGAKPKLVIKGGMINWAVMGDPNASLPTPQPTFYRPMFGALGKTLQETCVTFVSQAAMEQGVKEQLGLERQVMAVRNCRAISKQDMVRNAETPTIEVDAETFAVKVNGEYATVKPVRTVALNQRYFFS</sequence>
<dbReference type="InterPro" id="IPR017950">
    <property type="entry name" value="Urease_AS"/>
</dbReference>
<evidence type="ECO:0000313" key="14">
    <source>
        <dbReference type="EMBL" id="CAQ84471.1"/>
    </source>
</evidence>
<feature type="binding site" description="via carbamate group" evidence="5 8">
    <location>
        <position position="238"/>
    </location>
    <ligand>
        <name>Ni(2+)</name>
        <dbReference type="ChEBI" id="CHEBI:49786"/>
        <label>1</label>
    </ligand>
</feature>
<evidence type="ECO:0000256" key="8">
    <source>
        <dbReference type="PIRSR" id="PIRSR611612-51"/>
    </source>
</evidence>
<protein>
    <recommendedName>
        <fullName evidence="5 6">Urease subunit alpha</fullName>
        <ecNumber evidence="5 6">3.5.1.5</ecNumber>
    </recommendedName>
    <alternativeName>
        <fullName evidence="5">Urea amidohydrolase subunit alpha</fullName>
    </alternativeName>
</protein>
<dbReference type="AlphaFoldDB" id="C7BLM4"/>
<evidence type="ECO:0000313" key="15">
    <source>
        <dbReference type="Proteomes" id="UP000002747"/>
    </source>
</evidence>
<dbReference type="Gene3D" id="2.30.40.10">
    <property type="entry name" value="Urease, subunit C, domain 1"/>
    <property type="match status" value="1"/>
</dbReference>
<comment type="pathway">
    <text evidence="1 5">Nitrogen metabolism; urea degradation; CO(2) and NH(3) from urea (urease route): step 1/1.</text>
</comment>
<dbReference type="CDD" id="cd00375">
    <property type="entry name" value="Urease_alpha"/>
    <property type="match status" value="1"/>
</dbReference>
<evidence type="ECO:0000256" key="6">
    <source>
        <dbReference type="NCBIfam" id="TIGR01792"/>
    </source>
</evidence>
<feature type="binding site" evidence="5 8">
    <location>
        <position position="293"/>
    </location>
    <ligand>
        <name>Ni(2+)</name>
        <dbReference type="ChEBI" id="CHEBI:49786"/>
        <label>2</label>
    </ligand>
</feature>
<comment type="subunit">
    <text evidence="5">Heterotrimer of UreA (gamma), UreB (beta) and UreC (alpha) subunits. Three heterotrimers associate to form the active enzyme.</text>
</comment>
<feature type="binding site" evidence="5 10">
    <location>
        <position position="240"/>
    </location>
    <ligand>
        <name>substrate</name>
    </ligand>
</feature>
<dbReference type="NCBIfam" id="TIGR01792">
    <property type="entry name" value="urease_alph"/>
    <property type="match status" value="1"/>
</dbReference>
<dbReference type="GO" id="GO:0005737">
    <property type="term" value="C:cytoplasm"/>
    <property type="evidence" value="ECO:0007669"/>
    <property type="project" value="UniProtKB-SubCell"/>
</dbReference>
<dbReference type="PANTHER" id="PTHR43440:SF1">
    <property type="entry name" value="UREASE"/>
    <property type="match status" value="1"/>
</dbReference>
<evidence type="ECO:0000256" key="10">
    <source>
        <dbReference type="PROSITE-ProRule" id="PRU00700"/>
    </source>
</evidence>
<dbReference type="InterPro" id="IPR006680">
    <property type="entry name" value="Amidohydro-rel"/>
</dbReference>
<keyword evidence="4 5" id="KW-0378">Hydrolase</keyword>
<keyword evidence="5 10" id="KW-0963">Cytoplasm</keyword>
<dbReference type="Gene3D" id="3.20.20.140">
    <property type="entry name" value="Metal-dependent hydrolases"/>
    <property type="match status" value="1"/>
</dbReference>
<dbReference type="InterPro" id="IPR017951">
    <property type="entry name" value="Urease_asu_c"/>
</dbReference>
<dbReference type="GO" id="GO:0043419">
    <property type="term" value="P:urea catabolic process"/>
    <property type="evidence" value="ECO:0007669"/>
    <property type="project" value="UniProtKB-UniRule"/>
</dbReference>
<feature type="modified residue" description="N6-carboxylysine" evidence="5 7">
    <location>
        <position position="238"/>
    </location>
</feature>
<reference evidence="14 15" key="1">
    <citation type="journal article" date="2009" name="BMC Genomics">
        <title>Comparative genomics of the emerging human pathogen Photorhabdus asymbiotica with the insect pathogen Photorhabdus luminescens.</title>
        <authorList>
            <person name="Wilkinson P."/>
            <person name="Waterfield N.R."/>
            <person name="Crossman L."/>
            <person name="Corton C."/>
            <person name="Sanchez-Contreras M."/>
            <person name="Vlisidou I."/>
            <person name="Barron A."/>
            <person name="Bignell A."/>
            <person name="Clark L."/>
            <person name="Ormond D."/>
            <person name="Mayho M."/>
            <person name="Bason N."/>
            <person name="Smith F."/>
            <person name="Simmonds M."/>
            <person name="Churcher C."/>
            <person name="Harris D."/>
            <person name="Thompson N.R."/>
            <person name="Quail M."/>
            <person name="Parkhill J."/>
            <person name="ffrench-Constant R.H."/>
        </authorList>
    </citation>
    <scope>NUCLEOTIDE SEQUENCE [LARGE SCALE GENOMIC DNA]</scope>
    <source>
        <strain evidence="15">ATCC 43949 / 3105-77</strain>
    </source>
</reference>
<dbReference type="NCBIfam" id="NF009834">
    <property type="entry name" value="PRK13309.1"/>
    <property type="match status" value="1"/>
</dbReference>
<dbReference type="InterPro" id="IPR011612">
    <property type="entry name" value="Urease_alpha_N_dom"/>
</dbReference>
<dbReference type="EMBL" id="FM162591">
    <property type="protein sequence ID" value="CAQ84471.1"/>
    <property type="molecule type" value="Genomic_DNA"/>
</dbReference>
<dbReference type="NCBIfam" id="NF009686">
    <property type="entry name" value="PRK13207.1"/>
    <property type="match status" value="1"/>
</dbReference>
<feature type="binding site" evidence="5 8">
    <location>
        <position position="381"/>
    </location>
    <ligand>
        <name>Ni(2+)</name>
        <dbReference type="ChEBI" id="CHEBI:49786"/>
        <label>1</label>
    </ligand>
</feature>